<name>V5GWD4_ANOGL</name>
<dbReference type="OrthoDB" id="413953at2759"/>
<dbReference type="EMBL" id="GALX01000032">
    <property type="protein sequence ID" value="JAB68434.1"/>
    <property type="molecule type" value="Transcribed_RNA"/>
</dbReference>
<dbReference type="InterPro" id="IPR023214">
    <property type="entry name" value="HAD_sf"/>
</dbReference>
<sequence>FLYWKIKPFTFLIKLLPYKINSKMYTASLTHLSKLTKDEVTKFLNSFDTVLLDCDGVLWLENEAIPGSVGVVNRLREMGKKILFVTNNSTKIREEFVTKAKRMDYIVEKDEIITTSYLTVSFLKNIGF</sequence>
<protein>
    <submittedName>
        <fullName evidence="1">4-nitrophenylphosphatase</fullName>
    </submittedName>
</protein>
<feature type="non-terminal residue" evidence="1">
    <location>
        <position position="128"/>
    </location>
</feature>
<dbReference type="GO" id="GO:0005737">
    <property type="term" value="C:cytoplasm"/>
    <property type="evidence" value="ECO:0007669"/>
    <property type="project" value="TreeGrafter"/>
</dbReference>
<accession>V5GWD4</accession>
<gene>
    <name evidence="1" type="primary">PNPP</name>
</gene>
<dbReference type="PANTHER" id="PTHR19288">
    <property type="entry name" value="4-NITROPHENYLPHOSPHATASE-RELATED"/>
    <property type="match status" value="1"/>
</dbReference>
<dbReference type="PANTHER" id="PTHR19288:SF93">
    <property type="entry name" value="FI11325P-RELATED"/>
    <property type="match status" value="1"/>
</dbReference>
<organism evidence="1">
    <name type="scientific">Anoplophora glabripennis</name>
    <name type="common">Asian longhorn beetle</name>
    <name type="synonym">Anoplophora nobilis</name>
    <dbReference type="NCBI Taxonomy" id="217634"/>
    <lineage>
        <taxon>Eukaryota</taxon>
        <taxon>Metazoa</taxon>
        <taxon>Ecdysozoa</taxon>
        <taxon>Arthropoda</taxon>
        <taxon>Hexapoda</taxon>
        <taxon>Insecta</taxon>
        <taxon>Pterygota</taxon>
        <taxon>Neoptera</taxon>
        <taxon>Endopterygota</taxon>
        <taxon>Coleoptera</taxon>
        <taxon>Polyphaga</taxon>
        <taxon>Cucujiformia</taxon>
        <taxon>Chrysomeloidea</taxon>
        <taxon>Cerambycidae</taxon>
        <taxon>Lamiinae</taxon>
        <taxon>Lamiini</taxon>
        <taxon>Anoplophora</taxon>
    </lineage>
</organism>
<proteinExistence type="predicted"/>
<dbReference type="InterPro" id="IPR006357">
    <property type="entry name" value="HAD-SF_hydro_IIA"/>
</dbReference>
<reference evidence="1" key="1">
    <citation type="submission" date="2013-07" db="EMBL/GenBank/DDBJ databases">
        <title>Midgut Transcriptome Profiling of Anoplphora glabripennis, a Lignocellulose Degrading, Wood-Boring Cerambycid.</title>
        <authorList>
            <person name="Scully E.D."/>
            <person name="Hoover K."/>
            <person name="Carlson J.E."/>
            <person name="Tien M."/>
            <person name="Geib S.M."/>
        </authorList>
    </citation>
    <scope>NUCLEOTIDE SEQUENCE</scope>
</reference>
<dbReference type="InterPro" id="IPR036412">
    <property type="entry name" value="HAD-like_sf"/>
</dbReference>
<evidence type="ECO:0000313" key="1">
    <source>
        <dbReference type="EMBL" id="JAB68434.1"/>
    </source>
</evidence>
<dbReference type="AlphaFoldDB" id="V5GWD4"/>
<dbReference type="Pfam" id="PF13344">
    <property type="entry name" value="Hydrolase_6"/>
    <property type="match status" value="1"/>
</dbReference>
<feature type="non-terminal residue" evidence="1">
    <location>
        <position position="1"/>
    </location>
</feature>
<dbReference type="SUPFAM" id="SSF56784">
    <property type="entry name" value="HAD-like"/>
    <property type="match status" value="1"/>
</dbReference>
<dbReference type="Gene3D" id="3.40.50.1000">
    <property type="entry name" value="HAD superfamily/HAD-like"/>
    <property type="match status" value="1"/>
</dbReference>
<dbReference type="GO" id="GO:0016791">
    <property type="term" value="F:phosphatase activity"/>
    <property type="evidence" value="ECO:0007669"/>
    <property type="project" value="TreeGrafter"/>
</dbReference>